<comment type="caution">
    <text evidence="1">The sequence shown here is derived from an EMBL/GenBank/DDBJ whole genome shotgun (WGS) entry which is preliminary data.</text>
</comment>
<name>A0A9Q1IE66_SYNKA</name>
<organism evidence="1 2">
    <name type="scientific">Synaphobranchus kaupii</name>
    <name type="common">Kaup's arrowtooth eel</name>
    <dbReference type="NCBI Taxonomy" id="118154"/>
    <lineage>
        <taxon>Eukaryota</taxon>
        <taxon>Metazoa</taxon>
        <taxon>Chordata</taxon>
        <taxon>Craniata</taxon>
        <taxon>Vertebrata</taxon>
        <taxon>Euteleostomi</taxon>
        <taxon>Actinopterygii</taxon>
        <taxon>Neopterygii</taxon>
        <taxon>Teleostei</taxon>
        <taxon>Anguilliformes</taxon>
        <taxon>Synaphobranchidae</taxon>
        <taxon>Synaphobranchus</taxon>
    </lineage>
</organism>
<dbReference type="AlphaFoldDB" id="A0A9Q1IE66"/>
<dbReference type="EMBL" id="JAINUF010000019">
    <property type="protein sequence ID" value="KAJ8336392.1"/>
    <property type="molecule type" value="Genomic_DNA"/>
</dbReference>
<evidence type="ECO:0000313" key="1">
    <source>
        <dbReference type="EMBL" id="KAJ8336392.1"/>
    </source>
</evidence>
<gene>
    <name evidence="1" type="ORF">SKAU_G00376120</name>
</gene>
<protein>
    <submittedName>
        <fullName evidence="1">Uncharacterized protein</fullName>
    </submittedName>
</protein>
<dbReference type="Proteomes" id="UP001152622">
    <property type="component" value="Chromosome 19"/>
</dbReference>
<keyword evidence="2" id="KW-1185">Reference proteome</keyword>
<accession>A0A9Q1IE66</accession>
<evidence type="ECO:0000313" key="2">
    <source>
        <dbReference type="Proteomes" id="UP001152622"/>
    </source>
</evidence>
<sequence length="93" mass="10361">MSGWDSFYQVASEDHLDVTTKRRVKVSQSSDMGGRQTDFLYERVKLASAILALTAQLQPEKFCSHLNMRTGCALLHGTTINPRLPMVTVETSS</sequence>
<proteinExistence type="predicted"/>
<reference evidence="1" key="1">
    <citation type="journal article" date="2023" name="Science">
        <title>Genome structures resolve the early diversification of teleost fishes.</title>
        <authorList>
            <person name="Parey E."/>
            <person name="Louis A."/>
            <person name="Montfort J."/>
            <person name="Bouchez O."/>
            <person name="Roques C."/>
            <person name="Iampietro C."/>
            <person name="Lluch J."/>
            <person name="Castinel A."/>
            <person name="Donnadieu C."/>
            <person name="Desvignes T."/>
            <person name="Floi Bucao C."/>
            <person name="Jouanno E."/>
            <person name="Wen M."/>
            <person name="Mejri S."/>
            <person name="Dirks R."/>
            <person name="Jansen H."/>
            <person name="Henkel C."/>
            <person name="Chen W.J."/>
            <person name="Zahm M."/>
            <person name="Cabau C."/>
            <person name="Klopp C."/>
            <person name="Thompson A.W."/>
            <person name="Robinson-Rechavi M."/>
            <person name="Braasch I."/>
            <person name="Lecointre G."/>
            <person name="Bobe J."/>
            <person name="Postlethwait J.H."/>
            <person name="Berthelot C."/>
            <person name="Roest Crollius H."/>
            <person name="Guiguen Y."/>
        </authorList>
    </citation>
    <scope>NUCLEOTIDE SEQUENCE</scope>
    <source>
        <strain evidence="1">WJC10195</strain>
    </source>
</reference>